<evidence type="ECO:0000313" key="2">
    <source>
        <dbReference type="EMBL" id="HGU34054.1"/>
    </source>
</evidence>
<name>A0A7C4VZI8_9BACT</name>
<sequence>MKRFLVAWFTGVLMASIVMVAGAGADSLKPSKIAEGWPTWSKNYFQCNPMTVDELTKSYGKPSQIVKRDDGTEDYIYQKFEKNPMLASARHFIVKDGKVLESFLKD</sequence>
<dbReference type="EMBL" id="DSUH01000333">
    <property type="protein sequence ID" value="HGU34054.1"/>
    <property type="molecule type" value="Genomic_DNA"/>
</dbReference>
<proteinExistence type="predicted"/>
<evidence type="ECO:0008006" key="3">
    <source>
        <dbReference type="Google" id="ProtNLM"/>
    </source>
</evidence>
<feature type="chain" id="PRO_5028143807" description="Outer membrane protein assembly factor BamE" evidence="1">
    <location>
        <begin position="26"/>
        <end position="106"/>
    </location>
</feature>
<protein>
    <recommendedName>
        <fullName evidence="3">Outer membrane protein assembly factor BamE</fullName>
    </recommendedName>
</protein>
<gene>
    <name evidence="2" type="ORF">ENS29_14605</name>
</gene>
<organism evidence="2">
    <name type="scientific">Desulfatirhabdium butyrativorans</name>
    <dbReference type="NCBI Taxonomy" id="340467"/>
    <lineage>
        <taxon>Bacteria</taxon>
        <taxon>Pseudomonadati</taxon>
        <taxon>Thermodesulfobacteriota</taxon>
        <taxon>Desulfobacteria</taxon>
        <taxon>Desulfobacterales</taxon>
        <taxon>Desulfatirhabdiaceae</taxon>
        <taxon>Desulfatirhabdium</taxon>
    </lineage>
</organism>
<reference evidence="2" key="1">
    <citation type="journal article" date="2020" name="mSystems">
        <title>Genome- and Community-Level Interaction Insights into Carbon Utilization and Element Cycling Functions of Hydrothermarchaeota in Hydrothermal Sediment.</title>
        <authorList>
            <person name="Zhou Z."/>
            <person name="Liu Y."/>
            <person name="Xu W."/>
            <person name="Pan J."/>
            <person name="Luo Z.H."/>
            <person name="Li M."/>
        </authorList>
    </citation>
    <scope>NUCLEOTIDE SEQUENCE [LARGE SCALE GENOMIC DNA]</scope>
    <source>
        <strain evidence="2">SpSt-477</strain>
    </source>
</reference>
<evidence type="ECO:0000256" key="1">
    <source>
        <dbReference type="SAM" id="SignalP"/>
    </source>
</evidence>
<comment type="caution">
    <text evidence="2">The sequence shown here is derived from an EMBL/GenBank/DDBJ whole genome shotgun (WGS) entry which is preliminary data.</text>
</comment>
<keyword evidence="1" id="KW-0732">Signal</keyword>
<accession>A0A7C4VZI8</accession>
<dbReference type="AlphaFoldDB" id="A0A7C4VZI8"/>
<feature type="signal peptide" evidence="1">
    <location>
        <begin position="1"/>
        <end position="25"/>
    </location>
</feature>